<evidence type="ECO:0000313" key="2">
    <source>
        <dbReference type="Proteomes" id="UP000321721"/>
    </source>
</evidence>
<reference evidence="1 2" key="1">
    <citation type="submission" date="2019-08" db="EMBL/GenBank/DDBJ databases">
        <title>Genome of Vicingus serpentipes NCIMB 15042.</title>
        <authorList>
            <person name="Bowman J.P."/>
        </authorList>
    </citation>
    <scope>NUCLEOTIDE SEQUENCE [LARGE SCALE GENOMIC DNA]</scope>
    <source>
        <strain evidence="1 2">NCIMB 15042</strain>
    </source>
</reference>
<dbReference type="EMBL" id="VOOS01000002">
    <property type="protein sequence ID" value="TXB66152.1"/>
    <property type="molecule type" value="Genomic_DNA"/>
</dbReference>
<sequence>MSNYRYHIIPNRFVYHITSKENRENILNKGILSNSNKNIGYNNAVFAHNCELINTNWYPFILDQYEWDFDEEIGWYRDSPKNILKRAIKKYYDIWRIDTKYLNRTWFIDDVGEKEFGGSFIKNRKLYIVTFGDIPKEAIRLCEIRNEKKHIIDGQNGWMSLYFPNIVKAPSHKQLLV</sequence>
<dbReference type="OrthoDB" id="1450858at2"/>
<accession>A0A5C6RXR3</accession>
<keyword evidence="2" id="KW-1185">Reference proteome</keyword>
<protein>
    <recommendedName>
        <fullName evidence="3">DUF4433 domain-containing protein</fullName>
    </recommendedName>
</protein>
<evidence type="ECO:0008006" key="3">
    <source>
        <dbReference type="Google" id="ProtNLM"/>
    </source>
</evidence>
<gene>
    <name evidence="1" type="ORF">FRY74_06155</name>
</gene>
<organism evidence="1 2">
    <name type="scientific">Vicingus serpentipes</name>
    <dbReference type="NCBI Taxonomy" id="1926625"/>
    <lineage>
        <taxon>Bacteria</taxon>
        <taxon>Pseudomonadati</taxon>
        <taxon>Bacteroidota</taxon>
        <taxon>Flavobacteriia</taxon>
        <taxon>Flavobacteriales</taxon>
        <taxon>Vicingaceae</taxon>
        <taxon>Vicingus</taxon>
    </lineage>
</organism>
<name>A0A5C6RXR3_9FLAO</name>
<proteinExistence type="predicted"/>
<dbReference type="AlphaFoldDB" id="A0A5C6RXR3"/>
<dbReference type="RefSeq" id="WP_147099651.1">
    <property type="nucleotide sequence ID" value="NZ_VOOS01000002.1"/>
</dbReference>
<evidence type="ECO:0000313" key="1">
    <source>
        <dbReference type="EMBL" id="TXB66152.1"/>
    </source>
</evidence>
<comment type="caution">
    <text evidence="1">The sequence shown here is derived from an EMBL/GenBank/DDBJ whole genome shotgun (WGS) entry which is preliminary data.</text>
</comment>
<dbReference type="Proteomes" id="UP000321721">
    <property type="component" value="Unassembled WGS sequence"/>
</dbReference>